<dbReference type="PROSITE" id="PS00018">
    <property type="entry name" value="EF_HAND_1"/>
    <property type="match status" value="1"/>
</dbReference>
<feature type="domain" description="EF-hand" evidence="2">
    <location>
        <begin position="108"/>
        <end position="143"/>
    </location>
</feature>
<dbReference type="OrthoDB" id="5470953at2"/>
<proteinExistence type="predicted"/>
<reference evidence="3 5" key="2">
    <citation type="submission" date="2015-09" db="EMBL/GenBank/DDBJ databases">
        <authorList>
            <person name="Rodrigo-Torres L."/>
            <person name="Arahal D.R."/>
        </authorList>
    </citation>
    <scope>NUCLEOTIDE SEQUENCE [LARGE SCALE GENOMIC DNA]</scope>
    <source>
        <strain evidence="3 5">CECT 5118</strain>
    </source>
</reference>
<dbReference type="GO" id="GO:0005509">
    <property type="term" value="F:calcium ion binding"/>
    <property type="evidence" value="ECO:0007669"/>
    <property type="project" value="InterPro"/>
</dbReference>
<name>A0A0P1G8I4_9RHOB</name>
<dbReference type="EMBL" id="CYSB01000024">
    <property type="protein sequence ID" value="CUH65097.1"/>
    <property type="molecule type" value="Genomic_DNA"/>
</dbReference>
<feature type="chain" id="PRO_5009792618" evidence="1">
    <location>
        <begin position="24"/>
        <end position="198"/>
    </location>
</feature>
<dbReference type="EMBL" id="CYSC01000024">
    <property type="protein sequence ID" value="CUH71709.1"/>
    <property type="molecule type" value="Genomic_DNA"/>
</dbReference>
<protein>
    <submittedName>
        <fullName evidence="4">EF hand</fullName>
    </submittedName>
</protein>
<dbReference type="Proteomes" id="UP000051086">
    <property type="component" value="Unassembled WGS sequence"/>
</dbReference>
<evidence type="ECO:0000313" key="5">
    <source>
        <dbReference type="Proteomes" id="UP000051086"/>
    </source>
</evidence>
<dbReference type="PROSITE" id="PS50222">
    <property type="entry name" value="EF_HAND_2"/>
    <property type="match status" value="1"/>
</dbReference>
<evidence type="ECO:0000259" key="2">
    <source>
        <dbReference type="PROSITE" id="PS50222"/>
    </source>
</evidence>
<keyword evidence="5" id="KW-1185">Reference proteome</keyword>
<dbReference type="InterPro" id="IPR002048">
    <property type="entry name" value="EF_hand_dom"/>
</dbReference>
<evidence type="ECO:0000313" key="3">
    <source>
        <dbReference type="EMBL" id="CUH65097.1"/>
    </source>
</evidence>
<gene>
    <name evidence="3" type="ORF">TL5118_01145</name>
    <name evidence="4" type="ORF">TL5120_01499</name>
</gene>
<feature type="signal peptide" evidence="1">
    <location>
        <begin position="1"/>
        <end position="23"/>
    </location>
</feature>
<dbReference type="SUPFAM" id="SSF47473">
    <property type="entry name" value="EF-hand"/>
    <property type="match status" value="1"/>
</dbReference>
<dbReference type="Gene3D" id="1.10.238.10">
    <property type="entry name" value="EF-hand"/>
    <property type="match status" value="1"/>
</dbReference>
<dbReference type="RefSeq" id="WP_058243012.1">
    <property type="nucleotide sequence ID" value="NZ_CYSB01000024.1"/>
</dbReference>
<evidence type="ECO:0000313" key="4">
    <source>
        <dbReference type="EMBL" id="CUH71709.1"/>
    </source>
</evidence>
<dbReference type="AlphaFoldDB" id="A0A0P1G8I4"/>
<reference evidence="4 6" key="1">
    <citation type="submission" date="2015-09" db="EMBL/GenBank/DDBJ databases">
        <authorList>
            <consortium name="Swine Surveillance"/>
        </authorList>
    </citation>
    <scope>NUCLEOTIDE SEQUENCE [LARGE SCALE GENOMIC DNA]</scope>
    <source>
        <strain evidence="4 6">5120</strain>
    </source>
</reference>
<sequence length="198" mass="20580">MKKISVLAVTIVLSTASAGIAFADTGHGHGANAPNAGPGAGMKGGGHNMMNGGGHNMMQMMMRMHAGMMGGTGMGQMGMMGNSGMSGMMGPMMAKFDADGDGNVTSEEAHGQLQAMHSSFDANGDSTLSIEEFEMLHSSMIREAMVDRFQHLDADGDGKVTAGEMTAPADKMERMTMMRGNMKPGAMMDGADTSTEEN</sequence>
<evidence type="ECO:0000256" key="1">
    <source>
        <dbReference type="SAM" id="SignalP"/>
    </source>
</evidence>
<dbReference type="Proteomes" id="UP000051887">
    <property type="component" value="Unassembled WGS sequence"/>
</dbReference>
<keyword evidence="1" id="KW-0732">Signal</keyword>
<dbReference type="Pfam" id="PF13202">
    <property type="entry name" value="EF-hand_5"/>
    <property type="match status" value="2"/>
</dbReference>
<dbReference type="InterPro" id="IPR011992">
    <property type="entry name" value="EF-hand-dom_pair"/>
</dbReference>
<evidence type="ECO:0000313" key="6">
    <source>
        <dbReference type="Proteomes" id="UP000051887"/>
    </source>
</evidence>
<organism evidence="4 6">
    <name type="scientific">Thalassovita autumnalis</name>
    <dbReference type="NCBI Taxonomy" id="2072972"/>
    <lineage>
        <taxon>Bacteria</taxon>
        <taxon>Pseudomonadati</taxon>
        <taxon>Pseudomonadota</taxon>
        <taxon>Alphaproteobacteria</taxon>
        <taxon>Rhodobacterales</taxon>
        <taxon>Roseobacteraceae</taxon>
        <taxon>Thalassovita</taxon>
    </lineage>
</organism>
<accession>A0A0P1G8I4</accession>
<dbReference type="InterPro" id="IPR018247">
    <property type="entry name" value="EF_Hand_1_Ca_BS"/>
</dbReference>